<dbReference type="PROSITE" id="PS51435">
    <property type="entry name" value="AP_NUCLEASE_F1_4"/>
    <property type="match status" value="1"/>
</dbReference>
<feature type="active site" evidence="6">
    <location>
        <position position="112"/>
    </location>
</feature>
<sequence length="259" mass="29933">MKIISFNVNGIRAVEKKGFVQWMENESADMVCLQETKARPEQLSPELRGIKDKEGKPYFAYWASAAKAGYSGVAIYAKTEPLSVNFLKKAEFDDEGRVLQAEFKDFTLISAYFPNSQDRGKRLDYKLRFCDAIMKLCKKFVTQGRHFVLCGDYNIAHTPIDLAHPKANEENAGYLPEERAWMDAYTKAGFVDTFRHFYPGKKDQYTWWSYRMNARERNVGWRIDYHCVDPAFLPQVKASIIRPEVQGSDHCPIELELDL</sequence>
<evidence type="ECO:0000313" key="10">
    <source>
        <dbReference type="EMBL" id="AEF80264.1"/>
    </source>
</evidence>
<dbReference type="PANTHER" id="PTHR22748">
    <property type="entry name" value="AP ENDONUCLEASE"/>
    <property type="match status" value="1"/>
</dbReference>
<dbReference type="FunCoup" id="F5YE82">
    <property type="interactions" value="360"/>
</dbReference>
<proteinExistence type="inferred from homology"/>
<comment type="cofactor">
    <cofactor evidence="1">
        <name>Mn(2+)</name>
        <dbReference type="ChEBI" id="CHEBI:29035"/>
    </cofactor>
</comment>
<dbReference type="AlphaFoldDB" id="F5YE82"/>
<evidence type="ECO:0000259" key="9">
    <source>
        <dbReference type="Pfam" id="PF03372"/>
    </source>
</evidence>
<dbReference type="GO" id="GO:0006284">
    <property type="term" value="P:base-excision repair"/>
    <property type="evidence" value="ECO:0007669"/>
    <property type="project" value="TreeGrafter"/>
</dbReference>
<dbReference type="GO" id="GO:0003906">
    <property type="term" value="F:DNA-(apurinic or apyrimidinic site) endonuclease activity"/>
    <property type="evidence" value="ECO:0007669"/>
    <property type="project" value="TreeGrafter"/>
</dbReference>
<evidence type="ECO:0000313" key="11">
    <source>
        <dbReference type="Proteomes" id="UP000009222"/>
    </source>
</evidence>
<feature type="binding site" evidence="7">
    <location>
        <position position="152"/>
    </location>
    <ligand>
        <name>Mg(2+)</name>
        <dbReference type="ChEBI" id="CHEBI:18420"/>
        <label>1</label>
    </ligand>
</feature>
<feature type="site" description="Transition state stabilizer" evidence="8">
    <location>
        <position position="154"/>
    </location>
</feature>
<dbReference type="EC" id="3.1.11.2" evidence="10"/>
<dbReference type="eggNOG" id="COG0708">
    <property type="taxonomic scope" value="Bacteria"/>
</dbReference>
<name>F5YE82_LEAAZ</name>
<dbReference type="InterPro" id="IPR005135">
    <property type="entry name" value="Endo/exonuclease/phosphatase"/>
</dbReference>
<evidence type="ECO:0000256" key="8">
    <source>
        <dbReference type="PIRSR" id="PIRSR604808-3"/>
    </source>
</evidence>
<dbReference type="RefSeq" id="WP_015711684.1">
    <property type="nucleotide sequence ID" value="NC_015577.1"/>
</dbReference>
<feature type="active site" description="Proton donor/acceptor" evidence="6">
    <location>
        <position position="152"/>
    </location>
</feature>
<dbReference type="Gene3D" id="3.60.10.10">
    <property type="entry name" value="Endonuclease/exonuclease/phosphatase"/>
    <property type="match status" value="1"/>
</dbReference>
<keyword evidence="3 7" id="KW-0479">Metal-binding</keyword>
<gene>
    <name evidence="10" type="primary">xth</name>
    <name evidence="10" type="ordered locus">TREAZ_0245</name>
</gene>
<feature type="site" description="Interaction with DNA substrate" evidence="8">
    <location>
        <position position="250"/>
    </location>
</feature>
<feature type="binding site" evidence="7">
    <location>
        <position position="250"/>
    </location>
    <ligand>
        <name>Mg(2+)</name>
        <dbReference type="ChEBI" id="CHEBI:18420"/>
        <label>1</label>
    </ligand>
</feature>
<dbReference type="PROSITE" id="PS00726">
    <property type="entry name" value="AP_NUCLEASE_F1_1"/>
    <property type="match status" value="1"/>
</dbReference>
<dbReference type="GO" id="GO:0003677">
    <property type="term" value="F:DNA binding"/>
    <property type="evidence" value="ECO:0007669"/>
    <property type="project" value="InterPro"/>
</dbReference>
<keyword evidence="11" id="KW-1185">Reference proteome</keyword>
<keyword evidence="4 10" id="KW-0378">Hydrolase</keyword>
<feature type="binding site" evidence="7">
    <location>
        <position position="35"/>
    </location>
    <ligand>
        <name>Mg(2+)</name>
        <dbReference type="ChEBI" id="CHEBI:18420"/>
        <label>1</label>
    </ligand>
</feature>
<evidence type="ECO:0000256" key="4">
    <source>
        <dbReference type="ARBA" id="ARBA00022801"/>
    </source>
</evidence>
<evidence type="ECO:0000256" key="6">
    <source>
        <dbReference type="PIRSR" id="PIRSR604808-1"/>
    </source>
</evidence>
<dbReference type="FunFam" id="3.60.10.10:FF:000026">
    <property type="entry name" value="Exodeoxyribonuclease III"/>
    <property type="match status" value="1"/>
</dbReference>
<feature type="binding site" evidence="7">
    <location>
        <position position="249"/>
    </location>
    <ligand>
        <name>Mg(2+)</name>
        <dbReference type="ChEBI" id="CHEBI:18420"/>
        <label>1</label>
    </ligand>
</feature>
<evidence type="ECO:0000256" key="2">
    <source>
        <dbReference type="ARBA" id="ARBA00007092"/>
    </source>
</evidence>
<dbReference type="Proteomes" id="UP000009222">
    <property type="component" value="Chromosome"/>
</dbReference>
<dbReference type="SUPFAM" id="SSF56219">
    <property type="entry name" value="DNase I-like"/>
    <property type="match status" value="1"/>
</dbReference>
<evidence type="ECO:0000256" key="3">
    <source>
        <dbReference type="ARBA" id="ARBA00022723"/>
    </source>
</evidence>
<comment type="cofactor">
    <cofactor evidence="7">
        <name>Mg(2+)</name>
        <dbReference type="ChEBI" id="CHEBI:18420"/>
    </cofactor>
    <cofactor evidence="7">
        <name>Mn(2+)</name>
        <dbReference type="ChEBI" id="CHEBI:29035"/>
    </cofactor>
    <text evidence="7">Probably binds two magnesium or manganese ions per subunit.</text>
</comment>
<dbReference type="GO" id="GO:0046872">
    <property type="term" value="F:metal ion binding"/>
    <property type="evidence" value="ECO:0007669"/>
    <property type="project" value="UniProtKB-KW"/>
</dbReference>
<evidence type="ECO:0000256" key="5">
    <source>
        <dbReference type="ARBA" id="ARBA00022842"/>
    </source>
</evidence>
<protein>
    <submittedName>
        <fullName evidence="10">Exodeoxyribonuclease III</fullName>
        <ecNumber evidence="10">3.1.11.2</ecNumber>
    </submittedName>
</protein>
<organism evidence="10 11">
    <name type="scientific">Leadbettera azotonutricia (strain ATCC BAA-888 / DSM 13862 / ZAS-9)</name>
    <name type="common">Treponema azotonutricium</name>
    <dbReference type="NCBI Taxonomy" id="545695"/>
    <lineage>
        <taxon>Bacteria</taxon>
        <taxon>Pseudomonadati</taxon>
        <taxon>Spirochaetota</taxon>
        <taxon>Spirochaetia</taxon>
        <taxon>Spirochaetales</taxon>
        <taxon>Breznakiellaceae</taxon>
        <taxon>Leadbettera</taxon>
    </lineage>
</organism>
<dbReference type="PANTHER" id="PTHR22748:SF6">
    <property type="entry name" value="DNA-(APURINIC OR APYRIMIDINIC SITE) ENDONUCLEASE"/>
    <property type="match status" value="1"/>
</dbReference>
<reference evidence="10 11" key="2">
    <citation type="journal article" date="2011" name="ISME J.">
        <title>RNA-seq reveals cooperative metabolic interactions between two termite-gut spirochete species in co-culture.</title>
        <authorList>
            <person name="Rosenthal A.Z."/>
            <person name="Matson E.G."/>
            <person name="Eldar A."/>
            <person name="Leadbetter J.R."/>
        </authorList>
    </citation>
    <scope>NUCLEOTIDE SEQUENCE [LARGE SCALE GENOMIC DNA]</scope>
    <source>
        <strain evidence="11">ATCC BAA-888 / DSM 13862 / ZAS-9</strain>
    </source>
</reference>
<dbReference type="EMBL" id="CP001841">
    <property type="protein sequence ID" value="AEF80264.1"/>
    <property type="molecule type" value="Genomic_DNA"/>
</dbReference>
<evidence type="ECO:0000256" key="1">
    <source>
        <dbReference type="ARBA" id="ARBA00001936"/>
    </source>
</evidence>
<dbReference type="NCBIfam" id="TIGR00633">
    <property type="entry name" value="xth"/>
    <property type="match status" value="1"/>
</dbReference>
<dbReference type="InterPro" id="IPR020847">
    <property type="entry name" value="AP_endonuclease_F1_BS"/>
</dbReference>
<keyword evidence="7" id="KW-0464">Manganese</keyword>
<reference evidence="11" key="1">
    <citation type="submission" date="2009-12" db="EMBL/GenBank/DDBJ databases">
        <title>Complete sequence of Treponema azotonutricium strain ZAS-9.</title>
        <authorList>
            <person name="Tetu S.G."/>
            <person name="Matson E."/>
            <person name="Ren Q."/>
            <person name="Seshadri R."/>
            <person name="Elbourne L."/>
            <person name="Hassan K.A."/>
            <person name="Durkin A."/>
            <person name="Radune D."/>
            <person name="Mohamoud Y."/>
            <person name="Shay R."/>
            <person name="Jin S."/>
            <person name="Zhang X."/>
            <person name="Lucey K."/>
            <person name="Ballor N.R."/>
            <person name="Ottesen E."/>
            <person name="Rosenthal R."/>
            <person name="Allen A."/>
            <person name="Leadbetter J.R."/>
            <person name="Paulsen I.T."/>
        </authorList>
    </citation>
    <scope>NUCLEOTIDE SEQUENCE [LARGE SCALE GENOMIC DNA]</scope>
    <source>
        <strain evidence="11">ATCC BAA-888 / DSM 13862 / ZAS-9</strain>
    </source>
</reference>
<dbReference type="InterPro" id="IPR004808">
    <property type="entry name" value="AP_endonuc_1"/>
</dbReference>
<feature type="binding site" evidence="7">
    <location>
        <position position="7"/>
    </location>
    <ligand>
        <name>Mg(2+)</name>
        <dbReference type="ChEBI" id="CHEBI:18420"/>
        <label>1</label>
    </ligand>
</feature>
<dbReference type="KEGG" id="taz:TREAZ_0245"/>
<accession>F5YE82</accession>
<dbReference type="InterPro" id="IPR036691">
    <property type="entry name" value="Endo/exonu/phosph_ase_sf"/>
</dbReference>
<feature type="domain" description="Endonuclease/exonuclease/phosphatase" evidence="9">
    <location>
        <begin position="4"/>
        <end position="250"/>
    </location>
</feature>
<dbReference type="Pfam" id="PF03372">
    <property type="entry name" value="Exo_endo_phos"/>
    <property type="match status" value="1"/>
</dbReference>
<comment type="similarity">
    <text evidence="2">Belongs to the DNA repair enzymes AP/ExoA family.</text>
</comment>
<feature type="binding site" evidence="7">
    <location>
        <position position="154"/>
    </location>
    <ligand>
        <name>Mg(2+)</name>
        <dbReference type="ChEBI" id="CHEBI:18420"/>
        <label>1</label>
    </ligand>
</feature>
<dbReference type="OrthoDB" id="9803914at2"/>
<feature type="site" description="Important for catalytic activity" evidence="8">
    <location>
        <position position="224"/>
    </location>
</feature>
<dbReference type="STRING" id="545695.TREAZ_0245"/>
<dbReference type="GO" id="GO:0008311">
    <property type="term" value="F:double-stranded DNA 3'-5' DNA exonuclease activity"/>
    <property type="evidence" value="ECO:0007669"/>
    <property type="project" value="UniProtKB-EC"/>
</dbReference>
<dbReference type="PROSITE" id="PS00727">
    <property type="entry name" value="AP_NUCLEASE_F1_2"/>
    <property type="match status" value="1"/>
</dbReference>
<dbReference type="HOGENOM" id="CLU_027539_3_0_12"/>
<feature type="active site" description="Proton acceptor" evidence="6">
    <location>
        <position position="250"/>
    </location>
</feature>
<dbReference type="InParanoid" id="F5YE82"/>
<keyword evidence="5 7" id="KW-0460">Magnesium</keyword>
<dbReference type="GO" id="GO:0008081">
    <property type="term" value="F:phosphoric diester hydrolase activity"/>
    <property type="evidence" value="ECO:0007669"/>
    <property type="project" value="TreeGrafter"/>
</dbReference>
<evidence type="ECO:0000256" key="7">
    <source>
        <dbReference type="PIRSR" id="PIRSR604808-2"/>
    </source>
</evidence>
<dbReference type="NCBIfam" id="TIGR00195">
    <property type="entry name" value="exoDNase_III"/>
    <property type="match status" value="1"/>
</dbReference>
<dbReference type="InterPro" id="IPR020848">
    <property type="entry name" value="AP_endonuclease_F1_CS"/>
</dbReference>